<keyword evidence="3" id="KW-0238">DNA-binding</keyword>
<dbReference type="InterPro" id="IPR052526">
    <property type="entry name" value="HTH-type_Bedaq_tolerance"/>
</dbReference>
<comment type="caution">
    <text evidence="3">The sequence shown here is derived from an EMBL/GenBank/DDBJ whole genome shotgun (WGS) entry which is preliminary data.</text>
</comment>
<gene>
    <name evidence="3" type="ORF">BKA16_002817</name>
</gene>
<dbReference type="PANTHER" id="PTHR39515">
    <property type="entry name" value="CONSERVED PROTEIN"/>
    <property type="match status" value="1"/>
</dbReference>
<evidence type="ECO:0000259" key="2">
    <source>
        <dbReference type="PROSITE" id="PS50995"/>
    </source>
</evidence>
<protein>
    <submittedName>
        <fullName evidence="3">DNA-binding MarR family transcriptional regulator</fullName>
    </submittedName>
</protein>
<name>A0A840ETL9_9ACTN</name>
<dbReference type="InterPro" id="IPR036388">
    <property type="entry name" value="WH-like_DNA-bd_sf"/>
</dbReference>
<dbReference type="EMBL" id="JACIFP010000001">
    <property type="protein sequence ID" value="MBB4136265.1"/>
    <property type="molecule type" value="Genomic_DNA"/>
</dbReference>
<evidence type="ECO:0000313" key="3">
    <source>
        <dbReference type="EMBL" id="MBB4136265.1"/>
    </source>
</evidence>
<feature type="domain" description="HTH marR-type" evidence="2">
    <location>
        <begin position="14"/>
        <end position="142"/>
    </location>
</feature>
<reference evidence="3 4" key="1">
    <citation type="submission" date="2020-08" db="EMBL/GenBank/DDBJ databases">
        <title>Sequencing the genomes of 1000 actinobacteria strains.</title>
        <authorList>
            <person name="Klenk H.-P."/>
        </authorList>
    </citation>
    <scope>NUCLEOTIDE SEQUENCE [LARGE SCALE GENOMIC DNA]</scope>
    <source>
        <strain evidence="3 4">DSM 45298</strain>
    </source>
</reference>
<dbReference type="InterPro" id="IPR000835">
    <property type="entry name" value="HTH_MarR-typ"/>
</dbReference>
<dbReference type="SUPFAM" id="SSF46785">
    <property type="entry name" value="Winged helix' DNA-binding domain"/>
    <property type="match status" value="1"/>
</dbReference>
<dbReference type="SMART" id="SM00347">
    <property type="entry name" value="HTH_MARR"/>
    <property type="match status" value="1"/>
</dbReference>
<dbReference type="Pfam" id="PF12802">
    <property type="entry name" value="MarR_2"/>
    <property type="match status" value="1"/>
</dbReference>
<accession>A0A840ETL9</accession>
<dbReference type="Gene3D" id="1.10.10.10">
    <property type="entry name" value="Winged helix-like DNA-binding domain superfamily/Winged helix DNA-binding domain"/>
    <property type="match status" value="1"/>
</dbReference>
<dbReference type="InterPro" id="IPR036390">
    <property type="entry name" value="WH_DNA-bd_sf"/>
</dbReference>
<dbReference type="GO" id="GO:0003700">
    <property type="term" value="F:DNA-binding transcription factor activity"/>
    <property type="evidence" value="ECO:0007669"/>
    <property type="project" value="InterPro"/>
</dbReference>
<dbReference type="PROSITE" id="PS50995">
    <property type="entry name" value="HTH_MARR_2"/>
    <property type="match status" value="1"/>
</dbReference>
<dbReference type="PANTHER" id="PTHR39515:SF2">
    <property type="entry name" value="HTH-TYPE TRANSCRIPTIONAL REGULATOR RV0880"/>
    <property type="match status" value="1"/>
</dbReference>
<dbReference type="Proteomes" id="UP000551501">
    <property type="component" value="Unassembled WGS sequence"/>
</dbReference>
<dbReference type="GO" id="GO:0003677">
    <property type="term" value="F:DNA binding"/>
    <property type="evidence" value="ECO:0007669"/>
    <property type="project" value="UniProtKB-KW"/>
</dbReference>
<sequence length="162" mass="17072">MTAPLGDEPLADDVADMYLHLTRITRTLRARAAGSGLSAGATASLWTIINNAPIRVTTLADAESVSAPTMSKIVGDLVDRGYAERVGDPDDARAKLVRPTPAGREVIAGVRLLRTRTLADALETLSPADRRTVDAGLRLLSDAISDRPGPSESNTEQKGITA</sequence>
<evidence type="ECO:0000256" key="1">
    <source>
        <dbReference type="SAM" id="MobiDB-lite"/>
    </source>
</evidence>
<evidence type="ECO:0000313" key="4">
    <source>
        <dbReference type="Proteomes" id="UP000551501"/>
    </source>
</evidence>
<dbReference type="AlphaFoldDB" id="A0A840ETL9"/>
<feature type="region of interest" description="Disordered" evidence="1">
    <location>
        <begin position="141"/>
        <end position="162"/>
    </location>
</feature>
<proteinExistence type="predicted"/>
<keyword evidence="4" id="KW-1185">Reference proteome</keyword>
<organism evidence="3 4">
    <name type="scientific">Gordonia humi</name>
    <dbReference type="NCBI Taxonomy" id="686429"/>
    <lineage>
        <taxon>Bacteria</taxon>
        <taxon>Bacillati</taxon>
        <taxon>Actinomycetota</taxon>
        <taxon>Actinomycetes</taxon>
        <taxon>Mycobacteriales</taxon>
        <taxon>Gordoniaceae</taxon>
        <taxon>Gordonia</taxon>
    </lineage>
</organism>
<dbReference type="RefSeq" id="WP_183371216.1">
    <property type="nucleotide sequence ID" value="NZ_BAABHL010000016.1"/>
</dbReference>
<feature type="compositionally biased region" description="Polar residues" evidence="1">
    <location>
        <begin position="151"/>
        <end position="162"/>
    </location>
</feature>